<dbReference type="EMBL" id="CAJPDQ010000050">
    <property type="protein sequence ID" value="CAF9932964.1"/>
    <property type="molecule type" value="Genomic_DNA"/>
</dbReference>
<evidence type="ECO:0000256" key="1">
    <source>
        <dbReference type="SAM" id="MobiDB-lite"/>
    </source>
</evidence>
<protein>
    <submittedName>
        <fullName evidence="2">Uncharacterized protein</fullName>
    </submittedName>
</protein>
<gene>
    <name evidence="2" type="ORF">GOMPHAMPRED_007109</name>
</gene>
<reference evidence="2" key="1">
    <citation type="submission" date="2021-03" db="EMBL/GenBank/DDBJ databases">
        <authorList>
            <person name="Tagirdzhanova G."/>
        </authorList>
    </citation>
    <scope>NUCLEOTIDE SEQUENCE</scope>
</reference>
<comment type="caution">
    <text evidence="2">The sequence shown here is derived from an EMBL/GenBank/DDBJ whole genome shotgun (WGS) entry which is preliminary data.</text>
</comment>
<dbReference type="Proteomes" id="UP000664169">
    <property type="component" value="Unassembled WGS sequence"/>
</dbReference>
<organism evidence="2 3">
    <name type="scientific">Gomphillus americanus</name>
    <dbReference type="NCBI Taxonomy" id="1940652"/>
    <lineage>
        <taxon>Eukaryota</taxon>
        <taxon>Fungi</taxon>
        <taxon>Dikarya</taxon>
        <taxon>Ascomycota</taxon>
        <taxon>Pezizomycotina</taxon>
        <taxon>Lecanoromycetes</taxon>
        <taxon>OSLEUM clade</taxon>
        <taxon>Ostropomycetidae</taxon>
        <taxon>Ostropales</taxon>
        <taxon>Graphidaceae</taxon>
        <taxon>Gomphilloideae</taxon>
        <taxon>Gomphillus</taxon>
    </lineage>
</organism>
<name>A0A8H3IYL9_9LECA</name>
<evidence type="ECO:0000313" key="3">
    <source>
        <dbReference type="Proteomes" id="UP000664169"/>
    </source>
</evidence>
<proteinExistence type="predicted"/>
<keyword evidence="3" id="KW-1185">Reference proteome</keyword>
<evidence type="ECO:0000313" key="2">
    <source>
        <dbReference type="EMBL" id="CAF9932964.1"/>
    </source>
</evidence>
<sequence>MSTTGPAPETSQTVKGKTKMCDHLIASIRSKLSKSGRPKEMNESGECDNQLPPSNPSVILTSCAKNPLNLVADYKNYLPIAEVIYEELDLPTVVNLFRTCKHLRGVLDNYTYHQQPRKWDINRQLRQLVHNPIAFRRMLAEAKAIMTGTFALEFFDPSNNNRLYLDIIQPDTRGLGIGTRMQDIVSWLQRYEGYEPVRCGRSLFYYENKKKIRITCLIRYMGLRERRPDTPMIRVIETREHVLEPVLKSAGSTHMLNVIGATTAYCFYANQTLLGKEMHLLNLRQIGGWYEPRLGTLRPDPPSHPDFMREIKDFLQFGWHFATTSQDKSPFEPWLEHGTRSPCDSWTFRVPLFTNGVIDERSSLPTIDDHIMTTSWNASQSLLHPSFLVHELIRNELSPNHPVSCAELDTNLVKHPCLRRATLCGLKKEPTYHPWACPANVNWRSWGDLLSRKLEETRQACLSFHAMRSRPLTIPWLGWDLHPSEIWYRDAELSSWFLEWKKYAREVQMKSLAKVAEPQGYPIAAKPRTSSLCFWRKGNAIEV</sequence>
<dbReference type="OrthoDB" id="10025998at2759"/>
<feature type="region of interest" description="Disordered" evidence="1">
    <location>
        <begin position="32"/>
        <end position="51"/>
    </location>
</feature>
<accession>A0A8H3IYL9</accession>
<dbReference type="AlphaFoldDB" id="A0A8H3IYL9"/>